<evidence type="ECO:0000259" key="2">
    <source>
        <dbReference type="Pfam" id="PF18474"/>
    </source>
</evidence>
<feature type="region of interest" description="Disordered" evidence="1">
    <location>
        <begin position="1"/>
        <end position="37"/>
    </location>
</feature>
<reference evidence="3 4" key="1">
    <citation type="journal article" date="2015" name="Genome Biol. Evol.">
        <title>Comparative Genomics of a Bacterivorous Green Alga Reveals Evolutionary Causalities and Consequences of Phago-Mixotrophic Mode of Nutrition.</title>
        <authorList>
            <person name="Burns J.A."/>
            <person name="Paasch A."/>
            <person name="Narechania A."/>
            <person name="Kim E."/>
        </authorList>
    </citation>
    <scope>NUCLEOTIDE SEQUENCE [LARGE SCALE GENOMIC DNA]</scope>
    <source>
        <strain evidence="3 4">PLY_AMNH</strain>
    </source>
</reference>
<protein>
    <recommendedName>
        <fullName evidence="2">DUF5614 domain-containing protein</fullName>
    </recommendedName>
</protein>
<gene>
    <name evidence="3" type="ORF">CYMTET_22612</name>
</gene>
<comment type="caution">
    <text evidence="3">The sequence shown here is derived from an EMBL/GenBank/DDBJ whole genome shotgun (WGS) entry which is preliminary data.</text>
</comment>
<evidence type="ECO:0000313" key="3">
    <source>
        <dbReference type="EMBL" id="KAK3268910.1"/>
    </source>
</evidence>
<sequence length="265" mass="29139">MKRIGTNLSPCRSQRANIETANQTGRTSSSHRAEQTGCAEIIPSRSETSRSVVEQLEELCLDVDRYCVSNPQVAGTERFLKRSRQELRVAKLLQGEESQDDGLLREKVQGSLNNLNGLKCELQTAKEAPGTVAIGARFSYLREQRANKTSVEVDVVALCGQAWIEVKHLGSSKQGSGWFDSPGHCKGVHLQAMELVRAANAVENKILWKAPTVVFRFINGKVDQEVTQKLQSVGVVVVDDSFTQPFCQALPPQLPPPISVNLDIT</sequence>
<dbReference type="AlphaFoldDB" id="A0AAE0L238"/>
<dbReference type="PANTHER" id="PTHR13379">
    <property type="entry name" value="UNCHARACTERIZED DUF1308"/>
    <property type="match status" value="1"/>
</dbReference>
<accession>A0AAE0L238</accession>
<evidence type="ECO:0000313" key="4">
    <source>
        <dbReference type="Proteomes" id="UP001190700"/>
    </source>
</evidence>
<feature type="compositionally biased region" description="Polar residues" evidence="1">
    <location>
        <begin position="1"/>
        <end position="30"/>
    </location>
</feature>
<dbReference type="EMBL" id="LGRX02011482">
    <property type="protein sequence ID" value="KAK3268910.1"/>
    <property type="molecule type" value="Genomic_DNA"/>
</dbReference>
<name>A0AAE0L238_9CHLO</name>
<dbReference type="Pfam" id="PF18474">
    <property type="entry name" value="DUF5614"/>
    <property type="match status" value="1"/>
</dbReference>
<dbReference type="PANTHER" id="PTHR13379:SF0">
    <property type="entry name" value="UPF0415 PROTEIN C7ORF25"/>
    <property type="match status" value="1"/>
</dbReference>
<proteinExistence type="predicted"/>
<organism evidence="3 4">
    <name type="scientific">Cymbomonas tetramitiformis</name>
    <dbReference type="NCBI Taxonomy" id="36881"/>
    <lineage>
        <taxon>Eukaryota</taxon>
        <taxon>Viridiplantae</taxon>
        <taxon>Chlorophyta</taxon>
        <taxon>Pyramimonadophyceae</taxon>
        <taxon>Pyramimonadales</taxon>
        <taxon>Pyramimonadaceae</taxon>
        <taxon>Cymbomonas</taxon>
    </lineage>
</organism>
<feature type="non-terminal residue" evidence="3">
    <location>
        <position position="265"/>
    </location>
</feature>
<keyword evidence="4" id="KW-1185">Reference proteome</keyword>
<feature type="domain" description="DUF5614" evidence="2">
    <location>
        <begin position="55"/>
        <end position="240"/>
    </location>
</feature>
<dbReference type="Proteomes" id="UP001190700">
    <property type="component" value="Unassembled WGS sequence"/>
</dbReference>
<evidence type="ECO:0000256" key="1">
    <source>
        <dbReference type="SAM" id="MobiDB-lite"/>
    </source>
</evidence>
<dbReference type="InterPro" id="IPR041076">
    <property type="entry name" value="DUF5614"/>
</dbReference>